<evidence type="ECO:0000313" key="4">
    <source>
        <dbReference type="Proteomes" id="UP000008068"/>
    </source>
</evidence>
<dbReference type="PANTHER" id="PTHR21503">
    <property type="entry name" value="F-BOX-CONTAINING HYPOTHETICAL PROTEIN C.ELEGANS"/>
    <property type="match status" value="1"/>
</dbReference>
<protein>
    <recommendedName>
        <fullName evidence="2">F-box domain-containing protein</fullName>
    </recommendedName>
</protein>
<sequence length="399" mass="46502">MPIPILRLPFLALKCLLNYTDRLEIIKLSLCSRKMDNALKRCGKNGSFFQNPCYGINTSSAENLELFLLEMKRSGEHTIPQFHVYLTIEDRLRIFVFGQNCCLVRFEIYFECIGKIDQYVGKRKNLMIGENCVPLVIDEEGEVTAFWNNKANGMISMIDCFCVNYKSPIEEFQINGSNQLDYSTNLRKLVHYMSSPGIEIESIIIGYERKVSDKDFKYLLENVIVTGNFIIHERVPKNFKFDGKIKAESIRVDGNWFTLQHLLNTDYSEIHVGSHGITNEDIRRFMELWIAGEFPSLRHCEFVIKKLSIRTALSGIAVRKYHRNFEKSIKGKDGAYAELDCYHGVFRFRVIKPREGNEIEEGEEQEESEDEEREDDQDEEEESEYDEDEEEEEETDSDN</sequence>
<dbReference type="InterPro" id="IPR001810">
    <property type="entry name" value="F-box_dom"/>
</dbReference>
<gene>
    <name evidence="3" type="ORF">CAEBREN_09750</name>
</gene>
<evidence type="ECO:0000313" key="3">
    <source>
        <dbReference type="EMBL" id="EGT49050.1"/>
    </source>
</evidence>
<organism evidence="4">
    <name type="scientific">Caenorhabditis brenneri</name>
    <name type="common">Nematode worm</name>
    <dbReference type="NCBI Taxonomy" id="135651"/>
    <lineage>
        <taxon>Eukaryota</taxon>
        <taxon>Metazoa</taxon>
        <taxon>Ecdysozoa</taxon>
        <taxon>Nematoda</taxon>
        <taxon>Chromadorea</taxon>
        <taxon>Rhabditida</taxon>
        <taxon>Rhabditina</taxon>
        <taxon>Rhabditomorpha</taxon>
        <taxon>Rhabditoidea</taxon>
        <taxon>Rhabditidae</taxon>
        <taxon>Peloderinae</taxon>
        <taxon>Caenorhabditis</taxon>
    </lineage>
</organism>
<accession>G0PA82</accession>
<dbReference type="eggNOG" id="ENOG502TKBG">
    <property type="taxonomic scope" value="Eukaryota"/>
</dbReference>
<dbReference type="PROSITE" id="PS50181">
    <property type="entry name" value="FBOX"/>
    <property type="match status" value="1"/>
</dbReference>
<evidence type="ECO:0000256" key="1">
    <source>
        <dbReference type="SAM" id="MobiDB-lite"/>
    </source>
</evidence>
<dbReference type="AlphaFoldDB" id="G0PA82"/>
<keyword evidence="4" id="KW-1185">Reference proteome</keyword>
<feature type="region of interest" description="Disordered" evidence="1">
    <location>
        <begin position="355"/>
        <end position="399"/>
    </location>
</feature>
<dbReference type="InterPro" id="IPR012885">
    <property type="entry name" value="F-box_Sdz-33"/>
</dbReference>
<dbReference type="OrthoDB" id="361039at2759"/>
<dbReference type="Proteomes" id="UP000008068">
    <property type="component" value="Unassembled WGS sequence"/>
</dbReference>
<proteinExistence type="predicted"/>
<dbReference type="InParanoid" id="G0PA82"/>
<evidence type="ECO:0000259" key="2">
    <source>
        <dbReference type="PROSITE" id="PS50181"/>
    </source>
</evidence>
<dbReference type="HOGENOM" id="CLU_048940_1_0_1"/>
<feature type="compositionally biased region" description="Acidic residues" evidence="1">
    <location>
        <begin position="358"/>
        <end position="399"/>
    </location>
</feature>
<dbReference type="Pfam" id="PF07735">
    <property type="entry name" value="FBA_2"/>
    <property type="match status" value="1"/>
</dbReference>
<feature type="domain" description="F-box" evidence="2">
    <location>
        <begin position="2"/>
        <end position="52"/>
    </location>
</feature>
<name>G0PA82_CAEBE</name>
<dbReference type="EMBL" id="GL380170">
    <property type="protein sequence ID" value="EGT49050.1"/>
    <property type="molecule type" value="Genomic_DNA"/>
</dbReference>
<reference evidence="4" key="1">
    <citation type="submission" date="2011-07" db="EMBL/GenBank/DDBJ databases">
        <authorList>
            <consortium name="Caenorhabditis brenneri Sequencing and Analysis Consortium"/>
            <person name="Wilson R.K."/>
        </authorList>
    </citation>
    <scope>NUCLEOTIDE SEQUENCE [LARGE SCALE GENOMIC DNA]</scope>
    <source>
        <strain evidence="4">PB2801</strain>
    </source>
</reference>